<keyword evidence="7" id="KW-1185">Reference proteome</keyword>
<feature type="domain" description="Holliday junction regulator protein family C-terminal" evidence="5">
    <location>
        <begin position="97"/>
        <end position="135"/>
    </location>
</feature>
<feature type="region of interest" description="Disordered" evidence="4">
    <location>
        <begin position="378"/>
        <end position="483"/>
    </location>
</feature>
<evidence type="ECO:0000313" key="6">
    <source>
        <dbReference type="EMBL" id="KAI2664436.1"/>
    </source>
</evidence>
<evidence type="ECO:0000259" key="5">
    <source>
        <dbReference type="Pfam" id="PF12347"/>
    </source>
</evidence>
<evidence type="ECO:0000256" key="3">
    <source>
        <dbReference type="ARBA" id="ARBA00023242"/>
    </source>
</evidence>
<dbReference type="InterPro" id="IPR022102">
    <property type="entry name" value="HJURP_C"/>
</dbReference>
<comment type="caution">
    <text evidence="6">The sequence shown here is derived from an EMBL/GenBank/DDBJ whole genome shotgun (WGS) entry which is preliminary data.</text>
</comment>
<feature type="compositionally biased region" description="Polar residues" evidence="4">
    <location>
        <begin position="1"/>
        <end position="17"/>
    </location>
</feature>
<gene>
    <name evidence="6" type="ORF">H4Q32_002642</name>
</gene>
<feature type="region of interest" description="Disordered" evidence="4">
    <location>
        <begin position="1"/>
        <end position="57"/>
    </location>
</feature>
<dbReference type="EMBL" id="JACTAM010000005">
    <property type="protein sequence ID" value="KAI2664436.1"/>
    <property type="molecule type" value="Genomic_DNA"/>
</dbReference>
<dbReference type="Proteomes" id="UP000830375">
    <property type="component" value="Unassembled WGS sequence"/>
</dbReference>
<name>A0ABQ8MQE0_LABRO</name>
<evidence type="ECO:0000313" key="7">
    <source>
        <dbReference type="Proteomes" id="UP000830375"/>
    </source>
</evidence>
<proteinExistence type="predicted"/>
<keyword evidence="2" id="KW-0238">DNA-binding</keyword>
<feature type="compositionally biased region" description="Low complexity" evidence="4">
    <location>
        <begin position="399"/>
        <end position="416"/>
    </location>
</feature>
<protein>
    <submittedName>
        <fullName evidence="6">Myocyte-specific enhancer factor 2C</fullName>
    </submittedName>
</protein>
<keyword evidence="3" id="KW-0539">Nucleus</keyword>
<reference evidence="6 7" key="1">
    <citation type="submission" date="2022-01" db="EMBL/GenBank/DDBJ databases">
        <title>A high-quality chromosome-level genome assembly of rohu carp, Labeo rohita.</title>
        <authorList>
            <person name="Arick M.A. II"/>
            <person name="Hsu C.-Y."/>
            <person name="Magbanua Z."/>
            <person name="Pechanova O."/>
            <person name="Grover C."/>
            <person name="Miller E."/>
            <person name="Thrash A."/>
            <person name="Ezzel L."/>
            <person name="Alam S."/>
            <person name="Benzie J."/>
            <person name="Hamilton M."/>
            <person name="Karsi A."/>
            <person name="Lawrence M.L."/>
            <person name="Peterson D.G."/>
        </authorList>
    </citation>
    <scope>NUCLEOTIDE SEQUENCE [LARGE SCALE GENOMIC DNA]</scope>
    <source>
        <strain evidence="7">BAU-BD-2019</strain>
        <tissue evidence="6">Blood</tissue>
    </source>
</reference>
<feature type="compositionally biased region" description="Basic and acidic residues" evidence="4">
    <location>
        <begin position="442"/>
        <end position="453"/>
    </location>
</feature>
<accession>A0ABQ8MQE0</accession>
<evidence type="ECO:0000256" key="2">
    <source>
        <dbReference type="ARBA" id="ARBA00023125"/>
    </source>
</evidence>
<dbReference type="Pfam" id="PF12347">
    <property type="entry name" value="HJURP_C"/>
    <property type="match status" value="1"/>
</dbReference>
<sequence length="483" mass="51872">MPSHQHTIVCSASSHLSASDRHRPRYTTLRKKGLNGCDSPDPDADDSVGHSPESDEKYHKINDNIDLHMISRQRICALSKKENKGGESLELESALALTPCTEEKYKQINEEFDLMIRTQKIPAVPSSTYEMPIPVNNQIYPGNHNLLPLAHHGLQRNSMSPGVTHRPPSAGGLMGTDLSTGAGTSAGKDGIPTYYRNGYGNHRNSPGLLVSSGGMNKSMQAKSPPPVNLGMNSRKPDLRVAISFTHCHCQPVTLILDLSPSLYCHQSEDVDLLLNQRINNSQSAQSLATPVVSVATPTLPGQGMGGYPSAISTSYGTEYSLSSADLSSISGFNSANTLHLGSMSGWQQHQIQNMQHSALSQLGNCSSTHLCQGSNLSLPSTQSLHIKSEPVSPPRDRSSSTTPAGYGPLPSHQQHQGPPPQGRQDSGRSPADSLSSCGSSHEGSDRDDHRPDFHSPLGLGRPGLDEQDSPSVKRVRLSEGWAT</sequence>
<feature type="compositionally biased region" description="Basic residues" evidence="4">
    <location>
        <begin position="22"/>
        <end position="33"/>
    </location>
</feature>
<organism evidence="6 7">
    <name type="scientific">Labeo rohita</name>
    <name type="common">Indian major carp</name>
    <name type="synonym">Cyprinus rohita</name>
    <dbReference type="NCBI Taxonomy" id="84645"/>
    <lineage>
        <taxon>Eukaryota</taxon>
        <taxon>Metazoa</taxon>
        <taxon>Chordata</taxon>
        <taxon>Craniata</taxon>
        <taxon>Vertebrata</taxon>
        <taxon>Euteleostomi</taxon>
        <taxon>Actinopterygii</taxon>
        <taxon>Neopterygii</taxon>
        <taxon>Teleostei</taxon>
        <taxon>Ostariophysi</taxon>
        <taxon>Cypriniformes</taxon>
        <taxon>Cyprinidae</taxon>
        <taxon>Labeoninae</taxon>
        <taxon>Labeonini</taxon>
        <taxon>Labeo</taxon>
    </lineage>
</organism>
<evidence type="ECO:0000256" key="4">
    <source>
        <dbReference type="SAM" id="MobiDB-lite"/>
    </source>
</evidence>
<evidence type="ECO:0000256" key="1">
    <source>
        <dbReference type="ARBA" id="ARBA00004123"/>
    </source>
</evidence>
<comment type="subcellular location">
    <subcellularLocation>
        <location evidence="1">Nucleus</location>
    </subcellularLocation>
</comment>